<dbReference type="Pfam" id="PF12661">
    <property type="entry name" value="hEGF"/>
    <property type="match status" value="3"/>
</dbReference>
<evidence type="ECO:0000256" key="16">
    <source>
        <dbReference type="PROSITE-ProRule" id="PRU00076"/>
    </source>
</evidence>
<dbReference type="SMART" id="SM00181">
    <property type="entry name" value="EGF"/>
    <property type="match status" value="9"/>
</dbReference>
<evidence type="ECO:0000256" key="10">
    <source>
        <dbReference type="ARBA" id="ARBA00022737"/>
    </source>
</evidence>
<dbReference type="EMBL" id="VIIS01000249">
    <property type="protein sequence ID" value="KAF0311266.1"/>
    <property type="molecule type" value="Genomic_DNA"/>
</dbReference>
<sequence>MACRRAAPAHRLLALLVATVFVASASAGGVFELKLRSFENKFGLDAMDGCCSGGKTSRGICVNQCATKFRVCLMHYQRVIDEHPSCTFGEFTTPVLGGNTFKVQAGGNGSFVNPIAFPFSFSWPGTFSLVIEAWHEKADSDEAASFEARHTLVHRVTKQGWLNAGSAWTRGEGHTARHSVEFEFRVQCDPFYYGDSCNIMCKGSQSSVFGHYECLENGTRKCLPGWTGDYCTNANCMPGCHSEHGFCDQPNQCQCRSGWKGKFCDVCERYPGCRNGTCSTAWGCDCLEGWGGLFCEQDLNYCTNHRPCKNGGTCYNTGQGSYTCECAAGFNGTDCEIEEGGCARHPCLNGGTCGDTGDNYTCNCPRGWTGHRCETAAETCSDRPCQNGGTCQMELDRYQCRCPRGFKGTNCEQRDTFCTPDTCQNGGNCVNEPDGYRCVCPVGFSGTNCEDNVDDCAVNPCRNGGTCYDEVNAFRCICIPGFMGSVCQINIDDCLTNPCANGGTCHDHVNSFMCTCRPGFTGPDCSVNVDECAGQMCQNGGTCVDRVGDFECRCREGYVGELCQFEGVVPEWAQRRLGLEGSLGQAPVEADMPDEHVVLISTLSVSVPALVLVSIAAILCMKYRRRRAAEKADDEARRQNAENASAGKRQFEENMIVNALDYPSSKVKNIEDPPYSLEPAKSQKQLNIDPARRAPAVNSASASSAYDKVDFETACRTSPALKVCVDGGGPSTFSDASCARAAPNRTGVYVIDEHGADSSLAEGMYATEV</sequence>
<keyword evidence="6" id="KW-0964">Secreted</keyword>
<dbReference type="SUPFAM" id="SSF57184">
    <property type="entry name" value="Growth factor receptor domain"/>
    <property type="match status" value="1"/>
</dbReference>
<evidence type="ECO:0000256" key="17">
    <source>
        <dbReference type="PROSITE-ProRule" id="PRU00377"/>
    </source>
</evidence>
<evidence type="ECO:0000256" key="19">
    <source>
        <dbReference type="SAM" id="MobiDB-lite"/>
    </source>
</evidence>
<evidence type="ECO:0000256" key="6">
    <source>
        <dbReference type="ARBA" id="ARBA00022525"/>
    </source>
</evidence>
<dbReference type="InterPro" id="IPR009030">
    <property type="entry name" value="Growth_fac_rcpt_cys_sf"/>
</dbReference>
<evidence type="ECO:0000256" key="18">
    <source>
        <dbReference type="RuleBase" id="RU280815"/>
    </source>
</evidence>
<comment type="subcellular location">
    <subcellularLocation>
        <location evidence="2">Cytoplasm</location>
    </subcellularLocation>
    <subcellularLocation>
        <location evidence="1 18">Membrane</location>
        <topology evidence="1 18">Single-pass type I membrane protein</topology>
    </subcellularLocation>
    <subcellularLocation>
        <location evidence="3">Secreted</location>
    </subcellularLocation>
</comment>
<name>A0A6A4WUT0_AMPAM</name>
<feature type="domain" description="EGF-like" evidence="22">
    <location>
        <begin position="298"/>
        <end position="336"/>
    </location>
</feature>
<dbReference type="FunFam" id="2.10.25.10:FF:000142">
    <property type="entry name" value="Crumbs cell polarity complex component 2"/>
    <property type="match status" value="1"/>
</dbReference>
<keyword evidence="10 18" id="KW-0677">Repeat</keyword>
<proteinExistence type="predicted"/>
<dbReference type="PROSITE" id="PS50026">
    <property type="entry name" value="EGF_3"/>
    <property type="match status" value="7"/>
</dbReference>
<dbReference type="CDD" id="cd00054">
    <property type="entry name" value="EGF_CA"/>
    <property type="match status" value="7"/>
</dbReference>
<feature type="domain" description="EGF-like" evidence="22">
    <location>
        <begin position="338"/>
        <end position="374"/>
    </location>
</feature>
<dbReference type="GO" id="GO:0016020">
    <property type="term" value="C:membrane"/>
    <property type="evidence" value="ECO:0007669"/>
    <property type="project" value="UniProtKB-SubCell"/>
</dbReference>
<dbReference type="GO" id="GO:0005576">
    <property type="term" value="C:extracellular region"/>
    <property type="evidence" value="ECO:0007669"/>
    <property type="project" value="UniProtKB-SubCell"/>
</dbReference>
<evidence type="ECO:0000256" key="4">
    <source>
        <dbReference type="ARBA" id="ARBA00022473"/>
    </source>
</evidence>
<dbReference type="Pfam" id="PF00008">
    <property type="entry name" value="EGF"/>
    <property type="match status" value="4"/>
</dbReference>
<evidence type="ECO:0000256" key="21">
    <source>
        <dbReference type="SAM" id="SignalP"/>
    </source>
</evidence>
<dbReference type="InterPro" id="IPR001774">
    <property type="entry name" value="DSL"/>
</dbReference>
<feature type="domain" description="EGF-like" evidence="22">
    <location>
        <begin position="376"/>
        <end position="412"/>
    </location>
</feature>
<feature type="domain" description="EGF-like" evidence="22">
    <location>
        <begin position="414"/>
        <end position="450"/>
    </location>
</feature>
<evidence type="ECO:0000256" key="20">
    <source>
        <dbReference type="SAM" id="Phobius"/>
    </source>
</evidence>
<evidence type="ECO:0000256" key="13">
    <source>
        <dbReference type="ARBA" id="ARBA00023136"/>
    </source>
</evidence>
<dbReference type="InterPro" id="IPR000742">
    <property type="entry name" value="EGF"/>
</dbReference>
<evidence type="ECO:0000256" key="15">
    <source>
        <dbReference type="ARBA" id="ARBA00023180"/>
    </source>
</evidence>
<evidence type="ECO:0000256" key="3">
    <source>
        <dbReference type="ARBA" id="ARBA00004613"/>
    </source>
</evidence>
<feature type="domain" description="EGF-like" evidence="22">
    <location>
        <begin position="490"/>
        <end position="526"/>
    </location>
</feature>
<evidence type="ECO:0000313" key="25">
    <source>
        <dbReference type="Proteomes" id="UP000440578"/>
    </source>
</evidence>
<dbReference type="PANTHER" id="PTHR24033:SF151">
    <property type="entry name" value="NOTCH 2"/>
    <property type="match status" value="1"/>
</dbReference>
<dbReference type="SUPFAM" id="SSF57196">
    <property type="entry name" value="EGF/Laminin"/>
    <property type="match status" value="4"/>
</dbReference>
<evidence type="ECO:0000259" key="23">
    <source>
        <dbReference type="PROSITE" id="PS51051"/>
    </source>
</evidence>
<feature type="disulfide bond" evidence="16">
    <location>
        <begin position="402"/>
        <end position="411"/>
    </location>
</feature>
<feature type="disulfide bond" evidence="16">
    <location>
        <begin position="326"/>
        <end position="335"/>
    </location>
</feature>
<dbReference type="InterPro" id="IPR000152">
    <property type="entry name" value="EGF-type_Asp/Asn_hydroxyl_site"/>
</dbReference>
<dbReference type="Proteomes" id="UP000440578">
    <property type="component" value="Unassembled WGS sequence"/>
</dbReference>
<feature type="transmembrane region" description="Helical" evidence="20">
    <location>
        <begin position="597"/>
        <end position="621"/>
    </location>
</feature>
<evidence type="ECO:0000313" key="24">
    <source>
        <dbReference type="EMBL" id="KAF0311266.1"/>
    </source>
</evidence>
<dbReference type="GO" id="GO:0071944">
    <property type="term" value="C:cell periphery"/>
    <property type="evidence" value="ECO:0007669"/>
    <property type="project" value="UniProtKB-ARBA"/>
</dbReference>
<dbReference type="Pfam" id="PF01414">
    <property type="entry name" value="DSL"/>
    <property type="match status" value="1"/>
</dbReference>
<dbReference type="FunFam" id="2.10.25.10:FF:000185">
    <property type="entry name" value="basement membrane-specific heparan sulfate proteoglycan core protein-like"/>
    <property type="match status" value="1"/>
</dbReference>
<dbReference type="FunFam" id="2.10.25.10:FF:000061">
    <property type="entry name" value="Delta-like protein"/>
    <property type="match status" value="1"/>
</dbReference>
<keyword evidence="11" id="KW-0106">Calcium</keyword>
<evidence type="ECO:0000256" key="8">
    <source>
        <dbReference type="ARBA" id="ARBA00022692"/>
    </source>
</evidence>
<evidence type="ECO:0000256" key="11">
    <source>
        <dbReference type="ARBA" id="ARBA00022837"/>
    </source>
</evidence>
<comment type="caution">
    <text evidence="24">The sequence shown here is derived from an EMBL/GenBank/DDBJ whole genome shotgun (WGS) entry which is preliminary data.</text>
</comment>
<dbReference type="Pfam" id="PF21700">
    <property type="entry name" value="EGF_DL_JAG"/>
    <property type="match status" value="1"/>
</dbReference>
<dbReference type="GO" id="GO:0007219">
    <property type="term" value="P:Notch signaling pathway"/>
    <property type="evidence" value="ECO:0007669"/>
    <property type="project" value="InterPro"/>
</dbReference>
<keyword evidence="12 18" id="KW-1133">Transmembrane helix</keyword>
<keyword evidence="7 16" id="KW-0245">EGF-like domain</keyword>
<keyword evidence="13 18" id="KW-0472">Membrane</keyword>
<dbReference type="FunFam" id="2.10.25.10:FF:000018">
    <property type="entry name" value="Delta-like 1"/>
    <property type="match status" value="1"/>
</dbReference>
<keyword evidence="4 18" id="KW-0217">Developmental protein</keyword>
<dbReference type="Gene3D" id="2.10.25.10">
    <property type="entry name" value="Laminin"/>
    <property type="match status" value="8"/>
</dbReference>
<keyword evidence="25" id="KW-1185">Reference proteome</keyword>
<evidence type="ECO:0000256" key="5">
    <source>
        <dbReference type="ARBA" id="ARBA00022490"/>
    </source>
</evidence>
<dbReference type="SMART" id="SM00051">
    <property type="entry name" value="DSL"/>
    <property type="match status" value="1"/>
</dbReference>
<dbReference type="InterPro" id="IPR011651">
    <property type="entry name" value="Notch_ligand_N"/>
</dbReference>
<evidence type="ECO:0000256" key="9">
    <source>
        <dbReference type="ARBA" id="ARBA00022729"/>
    </source>
</evidence>
<keyword evidence="8 18" id="KW-0812">Transmembrane</keyword>
<keyword evidence="14 16" id="KW-1015">Disulfide bond</keyword>
<feature type="chain" id="PRO_5025514870" description="Delta-like protein" evidence="21">
    <location>
        <begin position="28"/>
        <end position="769"/>
    </location>
</feature>
<evidence type="ECO:0000256" key="12">
    <source>
        <dbReference type="ARBA" id="ARBA00022989"/>
    </source>
</evidence>
<dbReference type="FunFam" id="2.10.25.10:FF:000425">
    <property type="entry name" value="Eyes shut homolog"/>
    <property type="match status" value="1"/>
</dbReference>
<dbReference type="PROSITE" id="PS51051">
    <property type="entry name" value="DSL"/>
    <property type="match status" value="1"/>
</dbReference>
<feature type="domain" description="EGF-like" evidence="22">
    <location>
        <begin position="528"/>
        <end position="564"/>
    </location>
</feature>
<dbReference type="PROSITE" id="PS01187">
    <property type="entry name" value="EGF_CA"/>
    <property type="match status" value="1"/>
</dbReference>
<dbReference type="Gene3D" id="2.10.25.140">
    <property type="match status" value="1"/>
</dbReference>
<feature type="signal peptide" evidence="21">
    <location>
        <begin position="1"/>
        <end position="27"/>
    </location>
</feature>
<dbReference type="FunFam" id="2.10.25.10:FF:000143">
    <property type="entry name" value="Protein crumbs 1"/>
    <property type="match status" value="1"/>
</dbReference>
<evidence type="ECO:0000256" key="7">
    <source>
        <dbReference type="ARBA" id="ARBA00022536"/>
    </source>
</evidence>
<feature type="domain" description="EGF-like" evidence="22">
    <location>
        <begin position="452"/>
        <end position="488"/>
    </location>
</feature>
<accession>A0A6A4WUT0</accession>
<dbReference type="PROSITE" id="PS01186">
    <property type="entry name" value="EGF_2"/>
    <property type="match status" value="8"/>
</dbReference>
<evidence type="ECO:0000256" key="14">
    <source>
        <dbReference type="ARBA" id="ARBA00023157"/>
    </source>
</evidence>
<protein>
    <recommendedName>
        <fullName evidence="18">Delta-like protein</fullName>
    </recommendedName>
</protein>
<comment type="function">
    <text evidence="18">Putative Notch ligand involved in the mediation of Notch signaling.</text>
</comment>
<feature type="disulfide bond" evidence="17">
    <location>
        <begin position="188"/>
        <end position="197"/>
    </location>
</feature>
<dbReference type="OrthoDB" id="283575at2759"/>
<keyword evidence="9 18" id="KW-0732">Signal</keyword>
<evidence type="ECO:0000256" key="2">
    <source>
        <dbReference type="ARBA" id="ARBA00004496"/>
    </source>
</evidence>
<evidence type="ECO:0000259" key="22">
    <source>
        <dbReference type="PROSITE" id="PS50026"/>
    </source>
</evidence>
<dbReference type="InterPro" id="IPR013032">
    <property type="entry name" value="EGF-like_CS"/>
</dbReference>
<reference evidence="24 25" key="1">
    <citation type="submission" date="2019-07" db="EMBL/GenBank/DDBJ databases">
        <title>Draft genome assembly of a fouling barnacle, Amphibalanus amphitrite (Darwin, 1854): The first reference genome for Thecostraca.</title>
        <authorList>
            <person name="Kim W."/>
        </authorList>
    </citation>
    <scope>NUCLEOTIDE SEQUENCE [LARGE SCALE GENOMIC DNA]</scope>
    <source>
        <strain evidence="24">SNU_AA5</strain>
        <tissue evidence="24">Soma without cirri and trophi</tissue>
    </source>
</reference>
<dbReference type="FunFam" id="2.10.25.10:FF:000064">
    <property type="entry name" value="Delta-like protein"/>
    <property type="match status" value="1"/>
</dbReference>
<dbReference type="PROSITE" id="PS00010">
    <property type="entry name" value="ASX_HYDROXYL"/>
    <property type="match status" value="5"/>
</dbReference>
<comment type="caution">
    <text evidence="16">Lacks conserved residue(s) required for the propagation of feature annotation.</text>
</comment>
<feature type="disulfide bond" evidence="16">
    <location>
        <begin position="554"/>
        <end position="563"/>
    </location>
</feature>
<gene>
    <name evidence="24" type="primary">Dl</name>
    <name evidence="24" type="ORF">FJT64_017893</name>
</gene>
<keyword evidence="15" id="KW-0325">Glycoprotein</keyword>
<dbReference type="InterPro" id="IPR018097">
    <property type="entry name" value="EGF_Ca-bd_CS"/>
</dbReference>
<feature type="region of interest" description="Disordered" evidence="19">
    <location>
        <begin position="670"/>
        <end position="694"/>
    </location>
</feature>
<feature type="disulfide bond" evidence="16">
    <location>
        <begin position="478"/>
        <end position="487"/>
    </location>
</feature>
<dbReference type="GO" id="GO:0005509">
    <property type="term" value="F:calcium ion binding"/>
    <property type="evidence" value="ECO:0007669"/>
    <property type="project" value="InterPro"/>
</dbReference>
<dbReference type="InterPro" id="IPR001881">
    <property type="entry name" value="EGF-like_Ca-bd_dom"/>
</dbReference>
<dbReference type="SMART" id="SM00179">
    <property type="entry name" value="EGF_CA"/>
    <property type="match status" value="7"/>
</dbReference>
<dbReference type="PROSITE" id="PS00022">
    <property type="entry name" value="EGF_1"/>
    <property type="match status" value="8"/>
</dbReference>
<feature type="disulfide bond" evidence="16">
    <location>
        <begin position="364"/>
        <end position="373"/>
    </location>
</feature>
<feature type="disulfide bond" evidence="17">
    <location>
        <begin position="222"/>
        <end position="231"/>
    </location>
</feature>
<keyword evidence="5" id="KW-0963">Cytoplasm</keyword>
<dbReference type="PANTHER" id="PTHR24033">
    <property type="entry name" value="EGF-LIKE DOMAIN-CONTAINING PROTEIN"/>
    <property type="match status" value="1"/>
</dbReference>
<dbReference type="Pfam" id="PF07657">
    <property type="entry name" value="MNNL"/>
    <property type="match status" value="1"/>
</dbReference>
<organism evidence="24 25">
    <name type="scientific">Amphibalanus amphitrite</name>
    <name type="common">Striped barnacle</name>
    <name type="synonym">Balanus amphitrite</name>
    <dbReference type="NCBI Taxonomy" id="1232801"/>
    <lineage>
        <taxon>Eukaryota</taxon>
        <taxon>Metazoa</taxon>
        <taxon>Ecdysozoa</taxon>
        <taxon>Arthropoda</taxon>
        <taxon>Crustacea</taxon>
        <taxon>Multicrustacea</taxon>
        <taxon>Cirripedia</taxon>
        <taxon>Thoracica</taxon>
        <taxon>Thoracicalcarea</taxon>
        <taxon>Balanomorpha</taxon>
        <taxon>Balanoidea</taxon>
        <taxon>Balanidae</taxon>
        <taxon>Amphibalaninae</taxon>
        <taxon>Amphibalanus</taxon>
    </lineage>
</organism>
<evidence type="ECO:0000256" key="1">
    <source>
        <dbReference type="ARBA" id="ARBA00004479"/>
    </source>
</evidence>
<dbReference type="Gene3D" id="2.60.40.3510">
    <property type="match status" value="1"/>
</dbReference>
<dbReference type="InterPro" id="IPR051830">
    <property type="entry name" value="NOTCH_homolog"/>
</dbReference>
<feature type="disulfide bond" evidence="16">
    <location>
        <begin position="440"/>
        <end position="449"/>
    </location>
</feature>
<dbReference type="FunFam" id="2.10.25.10:FF:000004">
    <property type="entry name" value="Neurogenic locus notch 1"/>
    <property type="match status" value="1"/>
</dbReference>
<feature type="domain" description="DSL" evidence="23">
    <location>
        <begin position="186"/>
        <end position="231"/>
    </location>
</feature>
<feature type="disulfide bond" evidence="16">
    <location>
        <begin position="516"/>
        <end position="525"/>
    </location>
</feature>
<dbReference type="GO" id="GO:0005737">
    <property type="term" value="C:cytoplasm"/>
    <property type="evidence" value="ECO:0007669"/>
    <property type="project" value="UniProtKB-SubCell"/>
</dbReference>
<dbReference type="AlphaFoldDB" id="A0A6A4WUT0"/>